<dbReference type="Proteomes" id="UP000245919">
    <property type="component" value="Chromosome"/>
</dbReference>
<organism evidence="2 3">
    <name type="scientific">Lactococcus lactis subsp. lactis</name>
    <name type="common">Streptococcus lactis</name>
    <dbReference type="NCBI Taxonomy" id="1360"/>
    <lineage>
        <taxon>Bacteria</taxon>
        <taxon>Bacillati</taxon>
        <taxon>Bacillota</taxon>
        <taxon>Bacilli</taxon>
        <taxon>Lactobacillales</taxon>
        <taxon>Streptococcaceae</taxon>
        <taxon>Lactococcus</taxon>
    </lineage>
</organism>
<dbReference type="SMART" id="SM00530">
    <property type="entry name" value="HTH_XRE"/>
    <property type="match status" value="1"/>
</dbReference>
<dbReference type="GeneID" id="89633546"/>
<dbReference type="SUPFAM" id="SSF47413">
    <property type="entry name" value="lambda repressor-like DNA-binding domains"/>
    <property type="match status" value="1"/>
</dbReference>
<dbReference type="GO" id="GO:0003677">
    <property type="term" value="F:DNA binding"/>
    <property type="evidence" value="ECO:0007669"/>
    <property type="project" value="InterPro"/>
</dbReference>
<reference evidence="2 3" key="1">
    <citation type="submission" date="2018-03" db="EMBL/GenBank/DDBJ databases">
        <title>Genome sequence of Lactococcus lactis strain 14B4 from almond drupe.</title>
        <authorList>
            <person name="Tran T.D."/>
            <person name="McGarvey J.A."/>
            <person name="Huynh S."/>
            <person name="Parker C.T."/>
        </authorList>
    </citation>
    <scope>NUCLEOTIDE SEQUENCE [LARGE SCALE GENOMIC DNA]</scope>
    <source>
        <strain evidence="2 3">14B4</strain>
    </source>
</reference>
<proteinExistence type="predicted"/>
<evidence type="ECO:0000313" key="3">
    <source>
        <dbReference type="Proteomes" id="UP000245919"/>
    </source>
</evidence>
<sequence length="96" mass="11090">MDKESKFYLRLKLLSSSLGKSINQIAKELGYSRNALNNYKCRGEPSAVRLLELENYFEVSPEFLIGKNLDKDVKSIKEIFELSLDWILSLKGLNFK</sequence>
<name>A0A2Z3KEU0_LACLL</name>
<dbReference type="RefSeq" id="WP_109991011.1">
    <property type="nucleotide sequence ID" value="NZ_CP028160.1"/>
</dbReference>
<dbReference type="InterPro" id="IPR010982">
    <property type="entry name" value="Lambda_DNA-bd_dom_sf"/>
</dbReference>
<dbReference type="Pfam" id="PF01381">
    <property type="entry name" value="HTH_3"/>
    <property type="match status" value="1"/>
</dbReference>
<evidence type="ECO:0000259" key="1">
    <source>
        <dbReference type="PROSITE" id="PS50943"/>
    </source>
</evidence>
<protein>
    <submittedName>
        <fullName evidence="2">XRE family transcriptional regulator</fullName>
    </submittedName>
</protein>
<feature type="domain" description="HTH cro/C1-type" evidence="1">
    <location>
        <begin position="11"/>
        <end position="64"/>
    </location>
</feature>
<accession>A0A2Z3KEU0</accession>
<gene>
    <name evidence="2" type="ORF">LL14B4_07065</name>
</gene>
<dbReference type="Gene3D" id="1.10.260.40">
    <property type="entry name" value="lambda repressor-like DNA-binding domains"/>
    <property type="match status" value="1"/>
</dbReference>
<dbReference type="InterPro" id="IPR001387">
    <property type="entry name" value="Cro/C1-type_HTH"/>
</dbReference>
<evidence type="ECO:0000313" key="2">
    <source>
        <dbReference type="EMBL" id="AWN65946.1"/>
    </source>
</evidence>
<dbReference type="PROSITE" id="PS50943">
    <property type="entry name" value="HTH_CROC1"/>
    <property type="match status" value="1"/>
</dbReference>
<dbReference type="AlphaFoldDB" id="A0A2Z3KEU0"/>
<dbReference type="EMBL" id="CP028160">
    <property type="protein sequence ID" value="AWN65946.1"/>
    <property type="molecule type" value="Genomic_DNA"/>
</dbReference>